<feature type="domain" description="TMC" evidence="7">
    <location>
        <begin position="511"/>
        <end position="617"/>
    </location>
</feature>
<proteinExistence type="inferred from homology"/>
<comment type="caution">
    <text evidence="8">The sequence shown here is derived from an EMBL/GenBank/DDBJ whole genome shotgun (WGS) entry which is preliminary data.</text>
</comment>
<feature type="transmembrane region" description="Helical" evidence="6">
    <location>
        <begin position="442"/>
        <end position="467"/>
    </location>
</feature>
<dbReference type="Proteomes" id="UP001353858">
    <property type="component" value="Unassembled WGS sequence"/>
</dbReference>
<evidence type="ECO:0000256" key="2">
    <source>
        <dbReference type="ARBA" id="ARBA00006510"/>
    </source>
</evidence>
<comment type="similarity">
    <text evidence="2">Belongs to the TMC family.</text>
</comment>
<keyword evidence="9" id="KW-1185">Reference proteome</keyword>
<feature type="transmembrane region" description="Helical" evidence="6">
    <location>
        <begin position="313"/>
        <end position="335"/>
    </location>
</feature>
<feature type="transmembrane region" description="Helical" evidence="6">
    <location>
        <begin position="573"/>
        <end position="594"/>
    </location>
</feature>
<evidence type="ECO:0000259" key="7">
    <source>
        <dbReference type="Pfam" id="PF07810"/>
    </source>
</evidence>
<evidence type="ECO:0000313" key="8">
    <source>
        <dbReference type="EMBL" id="KAK4874902.1"/>
    </source>
</evidence>
<dbReference type="Pfam" id="PF07810">
    <property type="entry name" value="TMC"/>
    <property type="match status" value="1"/>
</dbReference>
<gene>
    <name evidence="8" type="ORF">RN001_014262</name>
</gene>
<feature type="transmembrane region" description="Helical" evidence="6">
    <location>
        <begin position="406"/>
        <end position="430"/>
    </location>
</feature>
<organism evidence="8 9">
    <name type="scientific">Aquatica leii</name>
    <dbReference type="NCBI Taxonomy" id="1421715"/>
    <lineage>
        <taxon>Eukaryota</taxon>
        <taxon>Metazoa</taxon>
        <taxon>Ecdysozoa</taxon>
        <taxon>Arthropoda</taxon>
        <taxon>Hexapoda</taxon>
        <taxon>Insecta</taxon>
        <taxon>Pterygota</taxon>
        <taxon>Neoptera</taxon>
        <taxon>Endopterygota</taxon>
        <taxon>Coleoptera</taxon>
        <taxon>Polyphaga</taxon>
        <taxon>Elateriformia</taxon>
        <taxon>Elateroidea</taxon>
        <taxon>Lampyridae</taxon>
        <taxon>Luciolinae</taxon>
        <taxon>Aquatica</taxon>
    </lineage>
</organism>
<dbReference type="AlphaFoldDB" id="A0AAN7P251"/>
<reference evidence="9" key="1">
    <citation type="submission" date="2023-01" db="EMBL/GenBank/DDBJ databases">
        <title>Key to firefly adult light organ development and bioluminescence: homeobox transcription factors regulate luciferase expression and transportation to peroxisome.</title>
        <authorList>
            <person name="Fu X."/>
        </authorList>
    </citation>
    <scope>NUCLEOTIDE SEQUENCE [LARGE SCALE GENOMIC DNA]</scope>
</reference>
<dbReference type="PANTHER" id="PTHR23302">
    <property type="entry name" value="TRANSMEMBRANE CHANNEL-RELATED"/>
    <property type="match status" value="1"/>
</dbReference>
<dbReference type="InterPro" id="IPR038900">
    <property type="entry name" value="TMC"/>
</dbReference>
<evidence type="ECO:0000256" key="5">
    <source>
        <dbReference type="ARBA" id="ARBA00023136"/>
    </source>
</evidence>
<evidence type="ECO:0000256" key="3">
    <source>
        <dbReference type="ARBA" id="ARBA00022692"/>
    </source>
</evidence>
<sequence>MSDRDIHELANFGRRRSSYGHRPIFNVENPDYGIQRVGPAYSDVPNNAPYEQAGYSQDYLPETNYDSLYIDDGRLNHYHRTTSIHRNVFRDNNESSDFRTFPLSLENRRKWMFSTGYTMSRTTLEERANNIANCMEQDGALMKNTPESELLRREALRDMPQSLTVKRIIKKKLCSSVNKRLKPISCYKGLQYNLSMKASKINNWFKSLTYTFELWYSSLKVIEGHFGSGVATYFKYFRWLFIMNCLITMFALTFIVFPQLLFDYFTSNLRGNSTFAVSDIFTGEGFFTNTTLYYGHYAKEFVNFRIEKYSIPYAYFFTMLGMYVVSFIVLSFSMAKSYRRSFIETRGGLKNNFAYKIFCGWDYSIATQEAADLKSSSIYHELKELLGESLKTVKRMSWLQKFYTTVLQIVCNFIIIFLLGGTGYILWLLIKQQHSNISEDTSSSIGVLLAIIINLIMLFFPMIFSFIVQYEDYKNPRAALYITLLRTFLLKVVVVGVFIAFWLVHSRNENCWETSIGQHIYRLILFDFVFSVIVAALVEGLCFVLYKKVWKNMGAPKFDIARHTLQLMYNQTLFWVGFYFSPLLSVVVVLKLWLSWYIRRTCVLYFCEPSSKSWRSSQTQTLFLILSFLSLLLVLITFGYIMVDVQTSNCGPFSEYKYVYEMVLIGIFRLEQNNIFWKILIYLTKPGVIALILVGMCVVVYYFRAKAVAQKGMVNILREMLLLEAKDKEFLLKTISKVTEGQWQYQLPKHELSNPYENINELWSAGNVVDIGNNEDTSSGSDNLLDYRSTQQANQSLLNKEKRRNNVVHRKKY</sequence>
<dbReference type="EMBL" id="JARPUR010000006">
    <property type="protein sequence ID" value="KAK4874902.1"/>
    <property type="molecule type" value="Genomic_DNA"/>
</dbReference>
<feature type="transmembrane region" description="Helical" evidence="6">
    <location>
        <begin position="479"/>
        <end position="504"/>
    </location>
</feature>
<feature type="transmembrane region" description="Helical" evidence="6">
    <location>
        <begin position="236"/>
        <end position="262"/>
    </location>
</feature>
<dbReference type="GO" id="GO:0008381">
    <property type="term" value="F:mechanosensitive monoatomic ion channel activity"/>
    <property type="evidence" value="ECO:0007669"/>
    <property type="project" value="TreeGrafter"/>
</dbReference>
<keyword evidence="3 6" id="KW-0812">Transmembrane</keyword>
<protein>
    <recommendedName>
        <fullName evidence="7">TMC domain-containing protein</fullName>
    </recommendedName>
</protein>
<feature type="transmembrane region" description="Helical" evidence="6">
    <location>
        <begin position="679"/>
        <end position="703"/>
    </location>
</feature>
<name>A0AAN7P251_9COLE</name>
<comment type="subcellular location">
    <subcellularLocation>
        <location evidence="1">Membrane</location>
        <topology evidence="1">Multi-pass membrane protein</topology>
    </subcellularLocation>
</comment>
<evidence type="ECO:0000256" key="6">
    <source>
        <dbReference type="SAM" id="Phobius"/>
    </source>
</evidence>
<feature type="transmembrane region" description="Helical" evidence="6">
    <location>
        <begin position="622"/>
        <end position="643"/>
    </location>
</feature>
<accession>A0AAN7P251</accession>
<keyword evidence="4 6" id="KW-1133">Transmembrane helix</keyword>
<dbReference type="PANTHER" id="PTHR23302:SF43">
    <property type="entry name" value="TMC DOMAIN-CONTAINING PROTEIN"/>
    <property type="match status" value="1"/>
</dbReference>
<feature type="transmembrane region" description="Helical" evidence="6">
    <location>
        <begin position="524"/>
        <end position="546"/>
    </location>
</feature>
<keyword evidence="5 6" id="KW-0472">Membrane</keyword>
<evidence type="ECO:0000256" key="4">
    <source>
        <dbReference type="ARBA" id="ARBA00022989"/>
    </source>
</evidence>
<evidence type="ECO:0000313" key="9">
    <source>
        <dbReference type="Proteomes" id="UP001353858"/>
    </source>
</evidence>
<dbReference type="GO" id="GO:0005886">
    <property type="term" value="C:plasma membrane"/>
    <property type="evidence" value="ECO:0007669"/>
    <property type="project" value="InterPro"/>
</dbReference>
<dbReference type="InterPro" id="IPR012496">
    <property type="entry name" value="TMC_dom"/>
</dbReference>
<evidence type="ECO:0000256" key="1">
    <source>
        <dbReference type="ARBA" id="ARBA00004141"/>
    </source>
</evidence>